<reference evidence="1 2" key="1">
    <citation type="submission" date="2021-03" db="EMBL/GenBank/DDBJ databases">
        <title>Genomic Encyclopedia of Type Strains, Phase IV (KMG-IV): sequencing the most valuable type-strain genomes for metagenomic binning, comparative biology and taxonomic classification.</title>
        <authorList>
            <person name="Goeker M."/>
        </authorList>
    </citation>
    <scope>NUCLEOTIDE SEQUENCE [LARGE SCALE GENOMIC DNA]</scope>
    <source>
        <strain evidence="1 2">DSM 21292</strain>
    </source>
</reference>
<proteinExistence type="predicted"/>
<accession>A0ABS4RPH6</accession>
<keyword evidence="2" id="KW-1185">Reference proteome</keyword>
<organism evidence="1 2">
    <name type="scientific">Paenibacillus xylanexedens</name>
    <dbReference type="NCBI Taxonomy" id="528191"/>
    <lineage>
        <taxon>Bacteria</taxon>
        <taxon>Bacillati</taxon>
        <taxon>Bacillota</taxon>
        <taxon>Bacilli</taxon>
        <taxon>Bacillales</taxon>
        <taxon>Paenibacillaceae</taxon>
        <taxon>Paenibacillus</taxon>
    </lineage>
</organism>
<protein>
    <recommendedName>
        <fullName evidence="3">Phage protein</fullName>
    </recommendedName>
</protein>
<evidence type="ECO:0008006" key="3">
    <source>
        <dbReference type="Google" id="ProtNLM"/>
    </source>
</evidence>
<dbReference type="EMBL" id="JAGIKV010000004">
    <property type="protein sequence ID" value="MBP2244798.1"/>
    <property type="molecule type" value="Genomic_DNA"/>
</dbReference>
<dbReference type="RefSeq" id="WP_211081680.1">
    <property type="nucleotide sequence ID" value="NZ_CBCSLC010000034.1"/>
</dbReference>
<evidence type="ECO:0000313" key="2">
    <source>
        <dbReference type="Proteomes" id="UP000810207"/>
    </source>
</evidence>
<comment type="caution">
    <text evidence="1">The sequence shown here is derived from an EMBL/GenBank/DDBJ whole genome shotgun (WGS) entry which is preliminary data.</text>
</comment>
<sequence length="145" mass="17303">MMILGRSTDTSGLTKVANLSDELQSVFDKAESKYKIVDIELFFVFRCLPEEYERRSTVRHVKKENVIYFDLVVSEDRYKALSKSKQRYALSHEFYAFMSEKIQKYKIEHLNAKQFIADMGMWLREIGWLQTEEQAEISEFEEKYN</sequence>
<evidence type="ECO:0000313" key="1">
    <source>
        <dbReference type="EMBL" id="MBP2244798.1"/>
    </source>
</evidence>
<gene>
    <name evidence="1" type="ORF">J2Z28_001411</name>
</gene>
<name>A0ABS4RPH6_PAEXY</name>
<dbReference type="Proteomes" id="UP000810207">
    <property type="component" value="Unassembled WGS sequence"/>
</dbReference>